<dbReference type="SUPFAM" id="SSF55729">
    <property type="entry name" value="Acyl-CoA N-acyltransferases (Nat)"/>
    <property type="match status" value="1"/>
</dbReference>
<sequence length="177" mass="18694">MGRGTDMQIRKETARDCPAISRLIAEAFLSAQHSTGREADIVIGMRAAGALALSLVAEEEGRIVGHIAISEARVGEEAGWFLVGPLAVLPAWQGRGIGSALMKAAIEELKTGEAGGQSLGFVLVGYPDYYGRFGFRSFAGLTVAGVPAENVMGLPFGTREPMGELIHHPAFGLDQKE</sequence>
<dbReference type="InterPro" id="IPR016181">
    <property type="entry name" value="Acyl_CoA_acyltransferase"/>
</dbReference>
<evidence type="ECO:0000313" key="2">
    <source>
        <dbReference type="EMBL" id="PTW59711.1"/>
    </source>
</evidence>
<feature type="domain" description="N-acetyltransferase" evidence="1">
    <location>
        <begin position="7"/>
        <end position="157"/>
    </location>
</feature>
<gene>
    <name evidence="2" type="ORF">C8N35_10695</name>
</gene>
<dbReference type="PROSITE" id="PS51186">
    <property type="entry name" value="GNAT"/>
    <property type="match status" value="1"/>
</dbReference>
<dbReference type="EMBL" id="QAYG01000006">
    <property type="protein sequence ID" value="PTW59711.1"/>
    <property type="molecule type" value="Genomic_DNA"/>
</dbReference>
<comment type="caution">
    <text evidence="2">The sequence shown here is derived from an EMBL/GenBank/DDBJ whole genome shotgun (WGS) entry which is preliminary data.</text>
</comment>
<dbReference type="InterPro" id="IPR050276">
    <property type="entry name" value="MshD_Acetyltransferase"/>
</dbReference>
<organism evidence="2 3">
    <name type="scientific">Breoghania corrubedonensis</name>
    <dbReference type="NCBI Taxonomy" id="665038"/>
    <lineage>
        <taxon>Bacteria</taxon>
        <taxon>Pseudomonadati</taxon>
        <taxon>Pseudomonadota</taxon>
        <taxon>Alphaproteobacteria</taxon>
        <taxon>Hyphomicrobiales</taxon>
        <taxon>Stappiaceae</taxon>
        <taxon>Breoghania</taxon>
    </lineage>
</organism>
<keyword evidence="3" id="KW-1185">Reference proteome</keyword>
<evidence type="ECO:0000259" key="1">
    <source>
        <dbReference type="PROSITE" id="PS51186"/>
    </source>
</evidence>
<evidence type="ECO:0000313" key="3">
    <source>
        <dbReference type="Proteomes" id="UP000244081"/>
    </source>
</evidence>
<dbReference type="AlphaFoldDB" id="A0A2T5V7J7"/>
<dbReference type="Proteomes" id="UP000244081">
    <property type="component" value="Unassembled WGS sequence"/>
</dbReference>
<dbReference type="GO" id="GO:0016747">
    <property type="term" value="F:acyltransferase activity, transferring groups other than amino-acyl groups"/>
    <property type="evidence" value="ECO:0007669"/>
    <property type="project" value="InterPro"/>
</dbReference>
<accession>A0A2T5V7J7</accession>
<dbReference type="PANTHER" id="PTHR43617">
    <property type="entry name" value="L-AMINO ACID N-ACETYLTRANSFERASE"/>
    <property type="match status" value="1"/>
</dbReference>
<dbReference type="RefSeq" id="WP_245926817.1">
    <property type="nucleotide sequence ID" value="NZ_QAYG01000006.1"/>
</dbReference>
<dbReference type="Gene3D" id="3.40.630.30">
    <property type="match status" value="1"/>
</dbReference>
<name>A0A2T5V7J7_9HYPH</name>
<dbReference type="PANTHER" id="PTHR43617:SF2">
    <property type="entry name" value="UPF0039 PROTEIN SLL0451"/>
    <property type="match status" value="1"/>
</dbReference>
<dbReference type="Pfam" id="PF13508">
    <property type="entry name" value="Acetyltransf_7"/>
    <property type="match status" value="1"/>
</dbReference>
<reference evidence="2 3" key="1">
    <citation type="submission" date="2018-04" db="EMBL/GenBank/DDBJ databases">
        <title>Genomic Encyclopedia of Archaeal and Bacterial Type Strains, Phase II (KMG-II): from individual species to whole genera.</title>
        <authorList>
            <person name="Goeker M."/>
        </authorList>
    </citation>
    <scope>NUCLEOTIDE SEQUENCE [LARGE SCALE GENOMIC DNA]</scope>
    <source>
        <strain evidence="2 3">DSM 23382</strain>
    </source>
</reference>
<proteinExistence type="predicted"/>
<dbReference type="InterPro" id="IPR000182">
    <property type="entry name" value="GNAT_dom"/>
</dbReference>
<dbReference type="CDD" id="cd04301">
    <property type="entry name" value="NAT_SF"/>
    <property type="match status" value="1"/>
</dbReference>
<protein>
    <submittedName>
        <fullName evidence="2">Putative acetyltransferase</fullName>
    </submittedName>
</protein>
<keyword evidence="2" id="KW-0808">Transferase</keyword>